<evidence type="ECO:0000313" key="2">
    <source>
        <dbReference type="Proteomes" id="UP000028302"/>
    </source>
</evidence>
<dbReference type="Gene3D" id="3.40.50.10600">
    <property type="entry name" value="SpoIIaa-like domains"/>
    <property type="match status" value="1"/>
</dbReference>
<reference evidence="1 2" key="1">
    <citation type="submission" date="2013-03" db="EMBL/GenBank/DDBJ databases">
        <title>Salinisphaera hydrothermalis C41B8 Genome Sequencing.</title>
        <authorList>
            <person name="Li C."/>
            <person name="Lai Q."/>
            <person name="Shao Z."/>
        </authorList>
    </citation>
    <scope>NUCLEOTIDE SEQUENCE [LARGE SCALE GENOMIC DNA]</scope>
    <source>
        <strain evidence="1 2">C41B8</strain>
    </source>
</reference>
<organism evidence="1 2">
    <name type="scientific">Salinisphaera hydrothermalis (strain C41B8)</name>
    <dbReference type="NCBI Taxonomy" id="1304275"/>
    <lineage>
        <taxon>Bacteria</taxon>
        <taxon>Pseudomonadati</taxon>
        <taxon>Pseudomonadota</taxon>
        <taxon>Gammaproteobacteria</taxon>
        <taxon>Salinisphaerales</taxon>
        <taxon>Salinisphaeraceae</taxon>
        <taxon>Salinisphaera</taxon>
    </lineage>
</organism>
<dbReference type="EMBL" id="APNK01000008">
    <property type="protein sequence ID" value="KEZ77914.1"/>
    <property type="molecule type" value="Genomic_DNA"/>
</dbReference>
<name>A0A084IMI0_SALHC</name>
<proteinExistence type="predicted"/>
<sequence length="121" mass="13726">MLRIAPFKSDAEHVVPLEVDGEIGAQDFSNIVSTIEKRLEQHDTLRLYVEIKSLGGMSASTVFSELKDSIKHWDRFDKLAVVTDVEGVRTATTVIDKLAPKLECKTYRFDERESARQWVTA</sequence>
<dbReference type="Pfam" id="PF11964">
    <property type="entry name" value="SpoIIAA-like"/>
    <property type="match status" value="1"/>
</dbReference>
<evidence type="ECO:0000313" key="1">
    <source>
        <dbReference type="EMBL" id="KEZ77914.1"/>
    </source>
</evidence>
<dbReference type="OrthoDB" id="7619266at2"/>
<comment type="caution">
    <text evidence="1">The sequence shown here is derived from an EMBL/GenBank/DDBJ whole genome shotgun (WGS) entry which is preliminary data.</text>
</comment>
<dbReference type="AlphaFoldDB" id="A0A084IMI0"/>
<protein>
    <recommendedName>
        <fullName evidence="3">STAS/SEC14 domain-containing protein</fullName>
    </recommendedName>
</protein>
<keyword evidence="2" id="KW-1185">Reference proteome</keyword>
<dbReference type="Proteomes" id="UP000028302">
    <property type="component" value="Unassembled WGS sequence"/>
</dbReference>
<dbReference type="RefSeq" id="WP_037336316.1">
    <property type="nucleotide sequence ID" value="NZ_APNK01000008.1"/>
</dbReference>
<dbReference type="InterPro" id="IPR038396">
    <property type="entry name" value="SpoIIAA-like_sf"/>
</dbReference>
<evidence type="ECO:0008006" key="3">
    <source>
        <dbReference type="Google" id="ProtNLM"/>
    </source>
</evidence>
<accession>A0A084IMI0</accession>
<dbReference type="eggNOG" id="ENOG503345B">
    <property type="taxonomic scope" value="Bacteria"/>
</dbReference>
<dbReference type="InterPro" id="IPR021866">
    <property type="entry name" value="SpoIIAA-like"/>
</dbReference>
<dbReference type="STRING" id="1304275.C41B8_07702"/>
<dbReference type="InterPro" id="IPR036513">
    <property type="entry name" value="STAS_dom_sf"/>
</dbReference>
<gene>
    <name evidence="1" type="ORF">C41B8_07702</name>
</gene>
<dbReference type="SUPFAM" id="SSF52091">
    <property type="entry name" value="SpoIIaa-like"/>
    <property type="match status" value="1"/>
</dbReference>